<dbReference type="KEGG" id="lrug:AB8B22_00150"/>
<evidence type="ECO:0000256" key="8">
    <source>
        <dbReference type="PIRSR" id="PIRSR004682-1"/>
    </source>
</evidence>
<dbReference type="PANTHER" id="PTHR42891:SF1">
    <property type="entry name" value="D-GLYCERO-BETA-D-MANNO-HEPTOSE-1,7-BISPHOSPHATE 7-PHOSPHATASE"/>
    <property type="match status" value="1"/>
</dbReference>
<comment type="cofactor">
    <cofactor evidence="10">
        <name>Zn(2+)</name>
        <dbReference type="ChEBI" id="CHEBI:29105"/>
    </cofactor>
</comment>
<evidence type="ECO:0000256" key="10">
    <source>
        <dbReference type="PIRSR" id="PIRSR004682-4"/>
    </source>
</evidence>
<comment type="subcellular location">
    <subcellularLocation>
        <location evidence="1 7">Cytoplasm</location>
    </subcellularLocation>
</comment>
<reference evidence="11" key="1">
    <citation type="submission" date="2024-07" db="EMBL/GenBank/DDBJ databases">
        <authorList>
            <person name="Li X.-J."/>
            <person name="Wang X."/>
        </authorList>
    </citation>
    <scope>NUCLEOTIDE SEQUENCE</scope>
    <source>
        <strain evidence="11">HSP-334</strain>
    </source>
</reference>
<dbReference type="CDD" id="cd07503">
    <property type="entry name" value="HAD_HisB-N"/>
    <property type="match status" value="1"/>
</dbReference>
<dbReference type="GO" id="GO:0016791">
    <property type="term" value="F:phosphatase activity"/>
    <property type="evidence" value="ECO:0007669"/>
    <property type="project" value="InterPro"/>
</dbReference>
<accession>A0AB39VI77</accession>
<dbReference type="EMBL" id="CP165644">
    <property type="protein sequence ID" value="XDU66854.1"/>
    <property type="molecule type" value="Genomic_DNA"/>
</dbReference>
<name>A0AB39VI77_9FUSO</name>
<keyword evidence="10" id="KW-0460">Magnesium</keyword>
<dbReference type="PIRSF" id="PIRSF004682">
    <property type="entry name" value="GmhB"/>
    <property type="match status" value="1"/>
</dbReference>
<proteinExistence type="inferred from homology"/>
<dbReference type="Pfam" id="PF13242">
    <property type="entry name" value="Hydrolase_like"/>
    <property type="match status" value="1"/>
</dbReference>
<keyword evidence="5 7" id="KW-0119">Carbohydrate metabolism</keyword>
<feature type="binding site" evidence="10">
    <location>
        <position position="106"/>
    </location>
    <ligand>
        <name>Zn(2+)</name>
        <dbReference type="ChEBI" id="CHEBI:29105"/>
    </ligand>
</feature>
<feature type="binding site" evidence="10">
    <location>
        <position position="90"/>
    </location>
    <ligand>
        <name>Zn(2+)</name>
        <dbReference type="ChEBI" id="CHEBI:29105"/>
    </ligand>
</feature>
<dbReference type="RefSeq" id="WP_369711106.1">
    <property type="nucleotide sequence ID" value="NZ_CP165644.1"/>
</dbReference>
<feature type="active site" description="Nucleophile" evidence="8">
    <location>
        <position position="11"/>
    </location>
</feature>
<evidence type="ECO:0000256" key="7">
    <source>
        <dbReference type="PIRNR" id="PIRNR004682"/>
    </source>
</evidence>
<keyword evidence="2 7" id="KW-0963">Cytoplasm</keyword>
<feature type="binding site" evidence="10">
    <location>
        <position position="11"/>
    </location>
    <ligand>
        <name>Mg(2+)</name>
        <dbReference type="ChEBI" id="CHEBI:18420"/>
    </ligand>
</feature>
<feature type="site" description="Stabilizes the phosphoryl group" evidence="9">
    <location>
        <position position="108"/>
    </location>
</feature>
<protein>
    <recommendedName>
        <fullName evidence="6 7">D,D-heptose 1,7-bisphosphate phosphatase</fullName>
        <ecNumber evidence="7">3.1.3.-</ecNumber>
    </recommendedName>
</protein>
<dbReference type="InterPro" id="IPR006549">
    <property type="entry name" value="HAD-SF_hydro_IIIA"/>
</dbReference>
<comment type="similarity">
    <text evidence="7">Belongs to the gmhB family.</text>
</comment>
<feature type="binding site" evidence="10">
    <location>
        <position position="104"/>
    </location>
    <ligand>
        <name>Zn(2+)</name>
        <dbReference type="ChEBI" id="CHEBI:29105"/>
    </ligand>
</feature>
<sequence length="189" mass="21822">MKNKFILLDRDGVINVEKNYLHRIEEFEYEKNVVSGLAKLRDLGYKFVIITNQAGIAKGFYSEEDYFKLQKFIEEDLRKKGIKIEKSYFCPHHPDGIGKYKKNCECRKPNTKNFELAIKEFEIDEKISFMIGDRVTDLIPGQKLGMKTVLVKTGYGVKNISKLKENGLDSIVADDILEFANLIEEGENQ</sequence>
<comment type="cofactor">
    <cofactor evidence="10">
        <name>Mg(2+)</name>
        <dbReference type="ChEBI" id="CHEBI:18420"/>
    </cofactor>
</comment>
<dbReference type="GO" id="GO:0046872">
    <property type="term" value="F:metal ion binding"/>
    <property type="evidence" value="ECO:0007669"/>
    <property type="project" value="UniProtKB-KW"/>
</dbReference>
<keyword evidence="3 10" id="KW-0479">Metal-binding</keyword>
<feature type="binding site" evidence="10">
    <location>
        <position position="133"/>
    </location>
    <ligand>
        <name>Mg(2+)</name>
        <dbReference type="ChEBI" id="CHEBI:18420"/>
    </ligand>
</feature>
<dbReference type="NCBIfam" id="TIGR01662">
    <property type="entry name" value="HAD-SF-IIIA"/>
    <property type="match status" value="1"/>
</dbReference>
<dbReference type="NCBIfam" id="TIGR00213">
    <property type="entry name" value="GmhB_yaeD"/>
    <property type="match status" value="1"/>
</dbReference>
<dbReference type="SUPFAM" id="SSF56784">
    <property type="entry name" value="HAD-like"/>
    <property type="match status" value="1"/>
</dbReference>
<feature type="binding site" evidence="10">
    <location>
        <position position="92"/>
    </location>
    <ligand>
        <name>Zn(2+)</name>
        <dbReference type="ChEBI" id="CHEBI:29105"/>
    </ligand>
</feature>
<keyword evidence="10" id="KW-0862">Zinc</keyword>
<evidence type="ECO:0000256" key="4">
    <source>
        <dbReference type="ARBA" id="ARBA00022801"/>
    </source>
</evidence>
<feature type="active site" description="Nucleophile" evidence="8">
    <location>
        <position position="9"/>
    </location>
</feature>
<dbReference type="InterPro" id="IPR036412">
    <property type="entry name" value="HAD-like_sf"/>
</dbReference>
<evidence type="ECO:0000313" key="11">
    <source>
        <dbReference type="EMBL" id="XDU66854.1"/>
    </source>
</evidence>
<dbReference type="Gene3D" id="3.40.50.1000">
    <property type="entry name" value="HAD superfamily/HAD-like"/>
    <property type="match status" value="1"/>
</dbReference>
<evidence type="ECO:0000256" key="5">
    <source>
        <dbReference type="ARBA" id="ARBA00023277"/>
    </source>
</evidence>
<evidence type="ECO:0000256" key="9">
    <source>
        <dbReference type="PIRSR" id="PIRSR004682-3"/>
    </source>
</evidence>
<dbReference type="InterPro" id="IPR023214">
    <property type="entry name" value="HAD_sf"/>
</dbReference>
<dbReference type="GO" id="GO:0005737">
    <property type="term" value="C:cytoplasm"/>
    <property type="evidence" value="ECO:0007669"/>
    <property type="project" value="UniProtKB-SubCell"/>
</dbReference>
<dbReference type="NCBIfam" id="TIGR01656">
    <property type="entry name" value="Histidinol-ppas"/>
    <property type="match status" value="1"/>
</dbReference>
<evidence type="ECO:0000256" key="2">
    <source>
        <dbReference type="ARBA" id="ARBA00022490"/>
    </source>
</evidence>
<gene>
    <name evidence="11" type="ORF">AB8B22_00150</name>
</gene>
<feature type="binding site" evidence="10">
    <location>
        <position position="9"/>
    </location>
    <ligand>
        <name>Mg(2+)</name>
        <dbReference type="ChEBI" id="CHEBI:18420"/>
    </ligand>
</feature>
<evidence type="ECO:0000256" key="6">
    <source>
        <dbReference type="ARBA" id="ARBA00031828"/>
    </source>
</evidence>
<feature type="site" description="Stabilizes the phosphoryl group" evidence="9">
    <location>
        <position position="51"/>
    </location>
</feature>
<dbReference type="GO" id="GO:0005975">
    <property type="term" value="P:carbohydrate metabolic process"/>
    <property type="evidence" value="ECO:0007669"/>
    <property type="project" value="InterPro"/>
</dbReference>
<evidence type="ECO:0000256" key="1">
    <source>
        <dbReference type="ARBA" id="ARBA00004496"/>
    </source>
</evidence>
<dbReference type="InterPro" id="IPR004446">
    <property type="entry name" value="Heptose_bisP_phosphatase"/>
</dbReference>
<dbReference type="PANTHER" id="PTHR42891">
    <property type="entry name" value="D-GLYCERO-BETA-D-MANNO-HEPTOSE-1,7-BISPHOSPHATE 7-PHOSPHATASE"/>
    <property type="match status" value="1"/>
</dbReference>
<dbReference type="EC" id="3.1.3.-" evidence="7"/>
<organism evidence="11">
    <name type="scientific">Leptotrichia rugosa</name>
    <dbReference type="NCBI Taxonomy" id="3239302"/>
    <lineage>
        <taxon>Bacteria</taxon>
        <taxon>Fusobacteriati</taxon>
        <taxon>Fusobacteriota</taxon>
        <taxon>Fusobacteriia</taxon>
        <taxon>Fusobacteriales</taxon>
        <taxon>Leptotrichiaceae</taxon>
        <taxon>Leptotrichia</taxon>
    </lineage>
</organism>
<evidence type="ECO:0000256" key="3">
    <source>
        <dbReference type="ARBA" id="ARBA00022723"/>
    </source>
</evidence>
<feature type="site" description="Contributes to substrate recognition" evidence="9">
    <location>
        <position position="107"/>
    </location>
</feature>
<keyword evidence="4 7" id="KW-0378">Hydrolase</keyword>
<dbReference type="InterPro" id="IPR006543">
    <property type="entry name" value="Histidinol-phos"/>
</dbReference>
<dbReference type="AlphaFoldDB" id="A0AB39VI77"/>